<accession>A0A926RYP4</accession>
<keyword evidence="1" id="KW-0808">Transferase</keyword>
<dbReference type="Gene3D" id="1.10.10.10">
    <property type="entry name" value="Winged helix-like DNA-binding domain superfamily/Winged helix DNA-binding domain"/>
    <property type="match status" value="1"/>
</dbReference>
<dbReference type="Pfam" id="PF05043">
    <property type="entry name" value="Mga"/>
    <property type="match status" value="1"/>
</dbReference>
<keyword evidence="4" id="KW-0010">Activator</keyword>
<dbReference type="InterPro" id="IPR036095">
    <property type="entry name" value="PTS_EIIB-like_sf"/>
</dbReference>
<dbReference type="InterPro" id="IPR016152">
    <property type="entry name" value="PTrfase/Anion_transptr"/>
</dbReference>
<evidence type="ECO:0000256" key="5">
    <source>
        <dbReference type="ARBA" id="ARBA00023163"/>
    </source>
</evidence>
<dbReference type="AlphaFoldDB" id="A0A926RYP4"/>
<dbReference type="SUPFAM" id="SSF52794">
    <property type="entry name" value="PTS system IIB component-like"/>
    <property type="match status" value="1"/>
</dbReference>
<keyword evidence="2" id="KW-0677">Repeat</keyword>
<evidence type="ECO:0000313" key="9">
    <source>
        <dbReference type="EMBL" id="MBD1381980.1"/>
    </source>
</evidence>
<dbReference type="InterPro" id="IPR050661">
    <property type="entry name" value="BglG_antiterminators"/>
</dbReference>
<organism evidence="9 10">
    <name type="scientific">Metabacillus arenae</name>
    <dbReference type="NCBI Taxonomy" id="2771434"/>
    <lineage>
        <taxon>Bacteria</taxon>
        <taxon>Bacillati</taxon>
        <taxon>Bacillota</taxon>
        <taxon>Bacilli</taxon>
        <taxon>Bacillales</taxon>
        <taxon>Bacillaceae</taxon>
        <taxon>Metabacillus</taxon>
    </lineage>
</organism>
<keyword evidence="10" id="KW-1185">Reference proteome</keyword>
<reference evidence="9" key="1">
    <citation type="submission" date="2020-09" db="EMBL/GenBank/DDBJ databases">
        <title>A novel bacterium of genus Bacillus, isolated from South China Sea.</title>
        <authorList>
            <person name="Huang H."/>
            <person name="Mo K."/>
            <person name="Hu Y."/>
        </authorList>
    </citation>
    <scope>NUCLEOTIDE SEQUENCE</scope>
    <source>
        <strain evidence="9">IB182487</strain>
    </source>
</reference>
<keyword evidence="3" id="KW-0805">Transcription regulation</keyword>
<dbReference type="SUPFAM" id="SSF55804">
    <property type="entry name" value="Phoshotransferase/anion transport protein"/>
    <property type="match status" value="1"/>
</dbReference>
<dbReference type="GO" id="GO:0006355">
    <property type="term" value="P:regulation of DNA-templated transcription"/>
    <property type="evidence" value="ECO:0007669"/>
    <property type="project" value="InterPro"/>
</dbReference>
<proteinExistence type="predicted"/>
<dbReference type="Pfam" id="PF00874">
    <property type="entry name" value="PRD"/>
    <property type="match status" value="2"/>
</dbReference>
<dbReference type="Proteomes" id="UP000626844">
    <property type="component" value="Unassembled WGS sequence"/>
</dbReference>
<dbReference type="Pfam" id="PF00359">
    <property type="entry name" value="PTS_EIIA_2"/>
    <property type="match status" value="1"/>
</dbReference>
<evidence type="ECO:0000259" key="6">
    <source>
        <dbReference type="PROSITE" id="PS51094"/>
    </source>
</evidence>
<dbReference type="RefSeq" id="WP_191159718.1">
    <property type="nucleotide sequence ID" value="NZ_JACXAI010000024.1"/>
</dbReference>
<feature type="domain" description="PRD" evidence="8">
    <location>
        <begin position="197"/>
        <end position="300"/>
    </location>
</feature>
<dbReference type="PROSITE" id="PS51094">
    <property type="entry name" value="PTS_EIIA_TYPE_2"/>
    <property type="match status" value="1"/>
</dbReference>
<dbReference type="InterPro" id="IPR007737">
    <property type="entry name" value="Mga_HTH"/>
</dbReference>
<evidence type="ECO:0000256" key="2">
    <source>
        <dbReference type="ARBA" id="ARBA00022737"/>
    </source>
</evidence>
<dbReference type="SUPFAM" id="SSF63520">
    <property type="entry name" value="PTS-regulatory domain, PRD"/>
    <property type="match status" value="2"/>
</dbReference>
<dbReference type="PROSITE" id="PS51099">
    <property type="entry name" value="PTS_EIIB_TYPE_2"/>
    <property type="match status" value="1"/>
</dbReference>
<dbReference type="CDD" id="cd05568">
    <property type="entry name" value="PTS_IIB_bgl_like"/>
    <property type="match status" value="1"/>
</dbReference>
<feature type="domain" description="PTS EIIB type-2" evidence="7">
    <location>
        <begin position="415"/>
        <end position="504"/>
    </location>
</feature>
<comment type="caution">
    <text evidence="9">The sequence shown here is derived from an EMBL/GenBank/DDBJ whole genome shotgun (WGS) entry which is preliminary data.</text>
</comment>
<dbReference type="PANTHER" id="PTHR30185:SF18">
    <property type="entry name" value="TRANSCRIPTIONAL REGULATOR MTLR"/>
    <property type="match status" value="1"/>
</dbReference>
<protein>
    <submittedName>
        <fullName evidence="9">BglG family transcription antiterminator</fullName>
    </submittedName>
</protein>
<dbReference type="InterPro" id="IPR036634">
    <property type="entry name" value="PRD_sf"/>
</dbReference>
<dbReference type="Gene3D" id="1.10.1790.10">
    <property type="entry name" value="PRD domain"/>
    <property type="match status" value="2"/>
</dbReference>
<gene>
    <name evidence="9" type="ORF">IC621_17265</name>
</gene>
<evidence type="ECO:0000256" key="1">
    <source>
        <dbReference type="ARBA" id="ARBA00022679"/>
    </source>
</evidence>
<dbReference type="Gene3D" id="3.40.930.10">
    <property type="entry name" value="Mannitol-specific EII, Chain A"/>
    <property type="match status" value="1"/>
</dbReference>
<keyword evidence="5" id="KW-0804">Transcription</keyword>
<dbReference type="InterPro" id="IPR011608">
    <property type="entry name" value="PRD"/>
</dbReference>
<feature type="domain" description="PRD" evidence="8">
    <location>
        <begin position="304"/>
        <end position="411"/>
    </location>
</feature>
<name>A0A926RYP4_9BACI</name>
<feature type="domain" description="PTS EIIA type-2" evidence="6">
    <location>
        <begin position="559"/>
        <end position="700"/>
    </location>
</feature>
<dbReference type="GO" id="GO:0009401">
    <property type="term" value="P:phosphoenolpyruvate-dependent sugar phosphotransferase system"/>
    <property type="evidence" value="ECO:0007669"/>
    <property type="project" value="InterPro"/>
</dbReference>
<dbReference type="InterPro" id="IPR013011">
    <property type="entry name" value="PTS_EIIB_2"/>
</dbReference>
<evidence type="ECO:0000259" key="7">
    <source>
        <dbReference type="PROSITE" id="PS51099"/>
    </source>
</evidence>
<dbReference type="Gene3D" id="3.40.50.2300">
    <property type="match status" value="1"/>
</dbReference>
<dbReference type="PANTHER" id="PTHR30185">
    <property type="entry name" value="CRYPTIC BETA-GLUCOSIDE BGL OPERON ANTITERMINATOR"/>
    <property type="match status" value="1"/>
</dbReference>
<evidence type="ECO:0000259" key="8">
    <source>
        <dbReference type="PROSITE" id="PS51372"/>
    </source>
</evidence>
<evidence type="ECO:0000256" key="4">
    <source>
        <dbReference type="ARBA" id="ARBA00023159"/>
    </source>
</evidence>
<evidence type="ECO:0000313" key="10">
    <source>
        <dbReference type="Proteomes" id="UP000626844"/>
    </source>
</evidence>
<dbReference type="InterPro" id="IPR002178">
    <property type="entry name" value="PTS_EIIA_type-2_dom"/>
</dbReference>
<dbReference type="CDD" id="cd00211">
    <property type="entry name" value="PTS_IIA_fru"/>
    <property type="match status" value="1"/>
</dbReference>
<dbReference type="EMBL" id="JACXAI010000024">
    <property type="protein sequence ID" value="MBD1381980.1"/>
    <property type="molecule type" value="Genomic_DNA"/>
</dbReference>
<dbReference type="PROSITE" id="PS51372">
    <property type="entry name" value="PRD_2"/>
    <property type="match status" value="2"/>
</dbReference>
<sequence>MNKRCSQIIHFLLEREDPVKVIDIAKNFQVSERIIRYDLVCIDEFLDHKIHKKLRRKRKEGIALSLTGEELRRVNQVLLPSKPGYYILNQEERCTFILSDMFNASSWRTYQTYENLLQVSKSSIEKDIVRIKKDLTPFQLRLHAEPGKGIKIDGNEKDIRRCIASILQNYLDLSALLNDNQISKSIQGGISSKVKELIDVEQLHPILSIIKEAERKLNRSFSDESFNQLILQLGLILKRISIGKTISIQKQEFNQAKKLKEYSVLVSLKTMNPLKFMLYEEELCYFAVFLKGAKESLPREYRNENWAEIQILVLKLIEEMDKRTPYHFAKDKELYKSLCLHLGPTIYRLRNDVQPYQNNVQFIRNTYPEMFNYVKKALHLIEKHIGIEMQESDISYIVLHFCSSLERARRSMSKFKIAITCGHGFGAAKLIEETLNSKFQNIDIILSTAVHLLEEMKNIQADLIVSTAPLHIENIPVIVVKPILTKQDLSKIEQFLYENIPSFTGPSQDHTTFFKEVLEIANNNSKIFSQEKLINELSNCFYKNGMNFRREAVQPMLGELLQEEFTRFEVEAKNWQDAIMIGGGILVENGCVHPSYVNEMIDSVKTMGPYVVIHPGIALPHARPENGVKKLGISLINLKKPIHFGNPDNDPVYTVICLAATDNFSHLKALSKIVEIINNEKTLEELQNAKNYQELDQLLE</sequence>
<dbReference type="InterPro" id="IPR036388">
    <property type="entry name" value="WH-like_DNA-bd_sf"/>
</dbReference>
<dbReference type="GO" id="GO:0008982">
    <property type="term" value="F:protein-N(PI)-phosphohistidine-sugar phosphotransferase activity"/>
    <property type="evidence" value="ECO:0007669"/>
    <property type="project" value="InterPro"/>
</dbReference>
<evidence type="ECO:0000256" key="3">
    <source>
        <dbReference type="ARBA" id="ARBA00023015"/>
    </source>
</evidence>